<evidence type="ECO:0000313" key="13">
    <source>
        <dbReference type="Proteomes" id="UP000307244"/>
    </source>
</evidence>
<evidence type="ECO:0000259" key="10">
    <source>
        <dbReference type="Pfam" id="PF00288"/>
    </source>
</evidence>
<evidence type="ECO:0000256" key="8">
    <source>
        <dbReference type="ARBA" id="ARBA00032554"/>
    </source>
</evidence>
<keyword evidence="9" id="KW-0414">Isoprene biosynthesis</keyword>
<dbReference type="GO" id="GO:0016114">
    <property type="term" value="P:terpenoid biosynthetic process"/>
    <property type="evidence" value="ECO:0007669"/>
    <property type="project" value="UniProtKB-UniRule"/>
</dbReference>
<dbReference type="SUPFAM" id="SSF54211">
    <property type="entry name" value="Ribosomal protein S5 domain 2-like"/>
    <property type="match status" value="1"/>
</dbReference>
<organism evidence="12 13">
    <name type="scientific">Pedobacter frigoris</name>
    <dbReference type="NCBI Taxonomy" id="2571272"/>
    <lineage>
        <taxon>Bacteria</taxon>
        <taxon>Pseudomonadati</taxon>
        <taxon>Bacteroidota</taxon>
        <taxon>Sphingobacteriia</taxon>
        <taxon>Sphingobacteriales</taxon>
        <taxon>Sphingobacteriaceae</taxon>
        <taxon>Pedobacter</taxon>
    </lineage>
</organism>
<feature type="active site" evidence="9">
    <location>
        <position position="8"/>
    </location>
</feature>
<dbReference type="PIRSF" id="PIRSF010376">
    <property type="entry name" value="IspE"/>
    <property type="match status" value="1"/>
</dbReference>
<evidence type="ECO:0000256" key="9">
    <source>
        <dbReference type="HAMAP-Rule" id="MF_00061"/>
    </source>
</evidence>
<comment type="catalytic activity">
    <reaction evidence="9">
        <text>4-CDP-2-C-methyl-D-erythritol + ATP = 4-CDP-2-C-methyl-D-erythritol 2-phosphate + ADP + H(+)</text>
        <dbReference type="Rhea" id="RHEA:18437"/>
        <dbReference type="ChEBI" id="CHEBI:15378"/>
        <dbReference type="ChEBI" id="CHEBI:30616"/>
        <dbReference type="ChEBI" id="CHEBI:57823"/>
        <dbReference type="ChEBI" id="CHEBI:57919"/>
        <dbReference type="ChEBI" id="CHEBI:456216"/>
        <dbReference type="EC" id="2.7.1.148"/>
    </reaction>
</comment>
<keyword evidence="4 9" id="KW-0808">Transferase</keyword>
<evidence type="ECO:0000256" key="3">
    <source>
        <dbReference type="ARBA" id="ARBA00017473"/>
    </source>
</evidence>
<dbReference type="Proteomes" id="UP000307244">
    <property type="component" value="Unassembled WGS sequence"/>
</dbReference>
<sequence length="267" mass="29345">MLAFANAKINLGLNVIEKRPDGYHNLETIFYPVKLYDVIEITDAVETSCVIKGVDVPGDATDNICIKAYQLLKKDFNLPPQQITLLKNIPVGAGLGGGSSDAAFLIKLLNQKFELGLTDNQMEVYAGQLGADCPFFIRNEPVFAEGIGDEFSAVDLDLSNYFMVLVKPEVHVSTADAYSGIKPIIPSSSVKDLIPLPLKDWKLNLKNDFEATVFSKYPEIERVKTELYHAGAIYAAMSGSGSCVFGIFEEETKLSGLEKDNKVFYNV</sequence>
<dbReference type="Pfam" id="PF08544">
    <property type="entry name" value="GHMP_kinases_C"/>
    <property type="match status" value="1"/>
</dbReference>
<dbReference type="InterPro" id="IPR013750">
    <property type="entry name" value="GHMP_kinase_C_dom"/>
</dbReference>
<comment type="similarity">
    <text evidence="1 9">Belongs to the GHMP kinase family. IspE subfamily.</text>
</comment>
<dbReference type="GO" id="GO:0005524">
    <property type="term" value="F:ATP binding"/>
    <property type="evidence" value="ECO:0007669"/>
    <property type="project" value="UniProtKB-UniRule"/>
</dbReference>
<comment type="function">
    <text evidence="9">Catalyzes the phosphorylation of the position 2 hydroxy group of 4-diphosphocytidyl-2C-methyl-D-erythritol.</text>
</comment>
<dbReference type="Gene3D" id="3.30.230.10">
    <property type="match status" value="1"/>
</dbReference>
<keyword evidence="5 9" id="KW-0547">Nucleotide-binding</keyword>
<comment type="pathway">
    <text evidence="9">Isoprenoid biosynthesis; isopentenyl diphosphate biosynthesis via DXP pathway; isopentenyl diphosphate from 1-deoxy-D-xylulose 5-phosphate: step 3/6.</text>
</comment>
<keyword evidence="13" id="KW-1185">Reference proteome</keyword>
<gene>
    <name evidence="9" type="primary">ispE</name>
    <name evidence="12" type="ORF">FA047_13735</name>
</gene>
<feature type="domain" description="GHMP kinase C-terminal" evidence="11">
    <location>
        <begin position="207"/>
        <end position="253"/>
    </location>
</feature>
<evidence type="ECO:0000313" key="12">
    <source>
        <dbReference type="EMBL" id="TKC06366.1"/>
    </source>
</evidence>
<comment type="caution">
    <text evidence="12">The sequence shown here is derived from an EMBL/GenBank/DDBJ whole genome shotgun (WGS) entry which is preliminary data.</text>
</comment>
<dbReference type="GO" id="GO:0050515">
    <property type="term" value="F:4-(cytidine 5'-diphospho)-2-C-methyl-D-erythritol kinase activity"/>
    <property type="evidence" value="ECO:0007669"/>
    <property type="project" value="UniProtKB-UniRule"/>
</dbReference>
<dbReference type="EC" id="2.7.1.148" evidence="2 9"/>
<dbReference type="RefSeq" id="WP_136836625.1">
    <property type="nucleotide sequence ID" value="NZ_SWBQ01000003.1"/>
</dbReference>
<dbReference type="InterPro" id="IPR004424">
    <property type="entry name" value="IspE"/>
</dbReference>
<dbReference type="InterPro" id="IPR006204">
    <property type="entry name" value="GHMP_kinase_N_dom"/>
</dbReference>
<evidence type="ECO:0000256" key="1">
    <source>
        <dbReference type="ARBA" id="ARBA00009684"/>
    </source>
</evidence>
<dbReference type="Gene3D" id="3.30.70.890">
    <property type="entry name" value="GHMP kinase, C-terminal domain"/>
    <property type="match status" value="1"/>
</dbReference>
<evidence type="ECO:0000256" key="5">
    <source>
        <dbReference type="ARBA" id="ARBA00022741"/>
    </source>
</evidence>
<dbReference type="InterPro" id="IPR036554">
    <property type="entry name" value="GHMP_kinase_C_sf"/>
</dbReference>
<evidence type="ECO:0000256" key="7">
    <source>
        <dbReference type="ARBA" id="ARBA00022840"/>
    </source>
</evidence>
<dbReference type="OrthoDB" id="9809438at2"/>
<dbReference type="PANTHER" id="PTHR43527">
    <property type="entry name" value="4-DIPHOSPHOCYTIDYL-2-C-METHYL-D-ERYTHRITOL KINASE, CHLOROPLASTIC"/>
    <property type="match status" value="1"/>
</dbReference>
<dbReference type="PANTHER" id="PTHR43527:SF2">
    <property type="entry name" value="4-DIPHOSPHOCYTIDYL-2-C-METHYL-D-ERYTHRITOL KINASE, CHLOROPLASTIC"/>
    <property type="match status" value="1"/>
</dbReference>
<dbReference type="NCBIfam" id="TIGR00154">
    <property type="entry name" value="ispE"/>
    <property type="match status" value="1"/>
</dbReference>
<keyword evidence="7 9" id="KW-0067">ATP-binding</keyword>
<dbReference type="EMBL" id="SWBQ01000003">
    <property type="protein sequence ID" value="TKC06366.1"/>
    <property type="molecule type" value="Genomic_DNA"/>
</dbReference>
<evidence type="ECO:0000259" key="11">
    <source>
        <dbReference type="Pfam" id="PF08544"/>
    </source>
</evidence>
<dbReference type="GO" id="GO:0019288">
    <property type="term" value="P:isopentenyl diphosphate biosynthetic process, methylerythritol 4-phosphate pathway"/>
    <property type="evidence" value="ECO:0007669"/>
    <property type="project" value="UniProtKB-UniRule"/>
</dbReference>
<dbReference type="Pfam" id="PF00288">
    <property type="entry name" value="GHMP_kinases_N"/>
    <property type="match status" value="1"/>
</dbReference>
<feature type="domain" description="GHMP kinase N-terminal" evidence="10">
    <location>
        <begin position="63"/>
        <end position="137"/>
    </location>
</feature>
<dbReference type="AlphaFoldDB" id="A0A4U1CJS4"/>
<dbReference type="InterPro" id="IPR014721">
    <property type="entry name" value="Ribsml_uS5_D2-typ_fold_subgr"/>
</dbReference>
<reference evidence="12 13" key="1">
    <citation type="submission" date="2019-04" db="EMBL/GenBank/DDBJ databases">
        <title>Pedobacter sp. RP-3-15 sp. nov., isolated from Arctic soil.</title>
        <authorList>
            <person name="Dahal R.H."/>
            <person name="Kim D.-U."/>
        </authorList>
    </citation>
    <scope>NUCLEOTIDE SEQUENCE [LARGE SCALE GENOMIC DNA]</scope>
    <source>
        <strain evidence="12 13">RP-3-15</strain>
    </source>
</reference>
<evidence type="ECO:0000256" key="2">
    <source>
        <dbReference type="ARBA" id="ARBA00012052"/>
    </source>
</evidence>
<evidence type="ECO:0000256" key="6">
    <source>
        <dbReference type="ARBA" id="ARBA00022777"/>
    </source>
</evidence>
<keyword evidence="6 9" id="KW-0418">Kinase</keyword>
<dbReference type="InterPro" id="IPR020568">
    <property type="entry name" value="Ribosomal_Su5_D2-typ_SF"/>
</dbReference>
<accession>A0A4U1CJS4</accession>
<dbReference type="SUPFAM" id="SSF55060">
    <property type="entry name" value="GHMP Kinase, C-terminal domain"/>
    <property type="match status" value="1"/>
</dbReference>
<name>A0A4U1CJS4_9SPHI</name>
<feature type="binding site" evidence="9">
    <location>
        <begin position="90"/>
        <end position="100"/>
    </location>
    <ligand>
        <name>ATP</name>
        <dbReference type="ChEBI" id="CHEBI:30616"/>
    </ligand>
</feature>
<dbReference type="HAMAP" id="MF_00061">
    <property type="entry name" value="IspE"/>
    <property type="match status" value="1"/>
</dbReference>
<feature type="active site" evidence="9">
    <location>
        <position position="132"/>
    </location>
</feature>
<protein>
    <recommendedName>
        <fullName evidence="3 9">4-diphosphocytidyl-2-C-methyl-D-erythritol kinase</fullName>
        <shortName evidence="9">CMK</shortName>
        <ecNumber evidence="2 9">2.7.1.148</ecNumber>
    </recommendedName>
    <alternativeName>
        <fullName evidence="8 9">4-(cytidine-5'-diphospho)-2-C-methyl-D-erythritol kinase</fullName>
    </alternativeName>
</protein>
<proteinExistence type="inferred from homology"/>
<dbReference type="UniPathway" id="UPA00056">
    <property type="reaction ID" value="UER00094"/>
</dbReference>
<evidence type="ECO:0000256" key="4">
    <source>
        <dbReference type="ARBA" id="ARBA00022679"/>
    </source>
</evidence>